<evidence type="ECO:0000313" key="2">
    <source>
        <dbReference type="Proteomes" id="UP001408356"/>
    </source>
</evidence>
<accession>A0ABR2VER1</accession>
<reference evidence="1 2" key="1">
    <citation type="journal article" date="2024" name="J. Plant Pathol.">
        <title>Sequence and assembly of the genome of Seiridium unicorne, isolate CBS 538.82, causal agent of cypress canker disease.</title>
        <authorList>
            <person name="Scali E."/>
            <person name="Rocca G.D."/>
            <person name="Danti R."/>
            <person name="Garbelotto M."/>
            <person name="Barberini S."/>
            <person name="Baroncelli R."/>
            <person name="Emiliani G."/>
        </authorList>
    </citation>
    <scope>NUCLEOTIDE SEQUENCE [LARGE SCALE GENOMIC DNA]</scope>
    <source>
        <strain evidence="1 2">BM-138-508</strain>
    </source>
</reference>
<evidence type="ECO:0000313" key="1">
    <source>
        <dbReference type="EMBL" id="KAK9425021.1"/>
    </source>
</evidence>
<dbReference type="Proteomes" id="UP001408356">
    <property type="component" value="Unassembled WGS sequence"/>
</dbReference>
<name>A0ABR2VER1_9PEZI</name>
<keyword evidence="2" id="KW-1185">Reference proteome</keyword>
<gene>
    <name evidence="1" type="ORF">SUNI508_03161</name>
</gene>
<protein>
    <submittedName>
        <fullName evidence="1">Uncharacterized protein</fullName>
    </submittedName>
</protein>
<dbReference type="EMBL" id="JARVKF010000024">
    <property type="protein sequence ID" value="KAK9425021.1"/>
    <property type="molecule type" value="Genomic_DNA"/>
</dbReference>
<sequence length="133" mass="14982">MKPDSISEEDHYIELSGLSHFAETLKVARYYQLHPSHPPHTFAMTLDSMRKLYVSITILDPSDVDDTLPAIGRCITLLKNIGENPSLARQNFGLLRKVRELNFTGAHPEYGEHLTIRMSESAPVDMSLDVEST</sequence>
<organism evidence="1 2">
    <name type="scientific">Seiridium unicorne</name>
    <dbReference type="NCBI Taxonomy" id="138068"/>
    <lineage>
        <taxon>Eukaryota</taxon>
        <taxon>Fungi</taxon>
        <taxon>Dikarya</taxon>
        <taxon>Ascomycota</taxon>
        <taxon>Pezizomycotina</taxon>
        <taxon>Sordariomycetes</taxon>
        <taxon>Xylariomycetidae</taxon>
        <taxon>Amphisphaeriales</taxon>
        <taxon>Sporocadaceae</taxon>
        <taxon>Seiridium</taxon>
    </lineage>
</organism>
<comment type="caution">
    <text evidence="1">The sequence shown here is derived from an EMBL/GenBank/DDBJ whole genome shotgun (WGS) entry which is preliminary data.</text>
</comment>
<proteinExistence type="predicted"/>